<evidence type="ECO:0000313" key="3">
    <source>
        <dbReference type="Proteomes" id="UP001224622"/>
    </source>
</evidence>
<comment type="caution">
    <text evidence="2">The sequence shown here is derived from an EMBL/GenBank/DDBJ whole genome shotgun (WGS) entry which is preliminary data.</text>
</comment>
<organism evidence="2 3">
    <name type="scientific">Serratia fonticola</name>
    <dbReference type="NCBI Taxonomy" id="47917"/>
    <lineage>
        <taxon>Bacteria</taxon>
        <taxon>Pseudomonadati</taxon>
        <taxon>Pseudomonadota</taxon>
        <taxon>Gammaproteobacteria</taxon>
        <taxon>Enterobacterales</taxon>
        <taxon>Yersiniaceae</taxon>
        <taxon>Serratia</taxon>
    </lineage>
</organism>
<gene>
    <name evidence="2" type="ORF">RDT67_16780</name>
</gene>
<dbReference type="Proteomes" id="UP001224622">
    <property type="component" value="Unassembled WGS sequence"/>
</dbReference>
<protein>
    <submittedName>
        <fullName evidence="2">Uncharacterized protein</fullName>
    </submittedName>
</protein>
<dbReference type="EMBL" id="JAVIGA010000018">
    <property type="protein sequence ID" value="MDQ9128081.1"/>
    <property type="molecule type" value="Genomic_DNA"/>
</dbReference>
<feature type="signal peptide" evidence="1">
    <location>
        <begin position="1"/>
        <end position="21"/>
    </location>
</feature>
<keyword evidence="1" id="KW-0732">Signal</keyword>
<evidence type="ECO:0000313" key="2">
    <source>
        <dbReference type="EMBL" id="MDQ9128081.1"/>
    </source>
</evidence>
<proteinExistence type="predicted"/>
<name>A0AAJ2DBU8_SERFO</name>
<sequence length="338" mass="37740">MKSLRIALLCFAMGIAQSSIAEEPRLYIRSLFNFEYAFCAIKTNGVLGIDNRNSARQGRGFGTSSTAAMLAMENGENEISLEFGALGWFDKKAISASERAQFDPQSGCKLELTAMRGSNNEVLSAIKVGIGMDSLPEAKVSSDEPKYKAISSPVVRDKILAEQVVPGHKDSKYFSLVEYPHNMELYRFSRQVKVSGLPMWPWVNATPYTGTPEQRKLLEQAYLQAWLAMDNKDLATLHQQQKIALAAWAWSTGETEDSIFSDSGIGEDTNNSKFKMIPINWRDYDVKIMNKGRMVQLVNKSDPSYSPLSYYIDSDGTIFMNTLSPIFSLINGKFVQVI</sequence>
<feature type="chain" id="PRO_5042476154" evidence="1">
    <location>
        <begin position="22"/>
        <end position="338"/>
    </location>
</feature>
<accession>A0AAJ2DBU8</accession>
<dbReference type="RefSeq" id="WP_309047880.1">
    <property type="nucleotide sequence ID" value="NZ_JAVIGA010000018.1"/>
</dbReference>
<evidence type="ECO:0000256" key="1">
    <source>
        <dbReference type="SAM" id="SignalP"/>
    </source>
</evidence>
<dbReference type="AlphaFoldDB" id="A0AAJ2DBU8"/>
<reference evidence="2" key="1">
    <citation type="submission" date="2023-08" db="EMBL/GenBank/DDBJ databases">
        <title>The Comparative Genomic Analysis of Yersiniaceae from Polar Regions.</title>
        <authorList>
            <person name="Goncharov A."/>
            <person name="Aslanov B."/>
            <person name="Kolodzhieva V."/>
            <person name="Azarov D."/>
            <person name="Mochov A."/>
            <person name="Lebedeva E."/>
        </authorList>
    </citation>
    <scope>NUCLEOTIDE SEQUENCE</scope>
    <source>
        <strain evidence="2">Vf</strain>
    </source>
</reference>